<dbReference type="ExpressionAtlas" id="A0A2K3CNZ3">
    <property type="expression patterns" value="baseline"/>
</dbReference>
<protein>
    <recommendedName>
        <fullName evidence="3">Protein kinase domain-containing protein</fullName>
    </recommendedName>
</protein>
<dbReference type="OrthoDB" id="541922at2759"/>
<keyword evidence="2" id="KW-1185">Reference proteome</keyword>
<organism evidence="1 2">
    <name type="scientific">Chlamydomonas reinhardtii</name>
    <name type="common">Chlamydomonas smithii</name>
    <dbReference type="NCBI Taxonomy" id="3055"/>
    <lineage>
        <taxon>Eukaryota</taxon>
        <taxon>Viridiplantae</taxon>
        <taxon>Chlorophyta</taxon>
        <taxon>core chlorophytes</taxon>
        <taxon>Chlorophyceae</taxon>
        <taxon>CS clade</taxon>
        <taxon>Chlamydomonadales</taxon>
        <taxon>Chlamydomonadaceae</taxon>
        <taxon>Chlamydomonas</taxon>
    </lineage>
</organism>
<dbReference type="AlphaFoldDB" id="A0A2K3CNZ3"/>
<dbReference type="Gramene" id="PNW70007">
    <property type="protein sequence ID" value="PNW70007"/>
    <property type="gene ID" value="CHLRE_17g701809v5"/>
</dbReference>
<dbReference type="EMBL" id="CM008978">
    <property type="protein sequence ID" value="PNW70007.1"/>
    <property type="molecule type" value="Genomic_DNA"/>
</dbReference>
<proteinExistence type="predicted"/>
<reference evidence="1 2" key="1">
    <citation type="journal article" date="2007" name="Science">
        <title>The Chlamydomonas genome reveals the evolution of key animal and plant functions.</title>
        <authorList>
            <person name="Merchant S.S."/>
            <person name="Prochnik S.E."/>
            <person name="Vallon O."/>
            <person name="Harris E.H."/>
            <person name="Karpowicz S.J."/>
            <person name="Witman G.B."/>
            <person name="Terry A."/>
            <person name="Salamov A."/>
            <person name="Fritz-Laylin L.K."/>
            <person name="Marechal-Drouard L."/>
            <person name="Marshall W.F."/>
            <person name="Qu L.H."/>
            <person name="Nelson D.R."/>
            <person name="Sanderfoot A.A."/>
            <person name="Spalding M.H."/>
            <person name="Kapitonov V.V."/>
            <person name="Ren Q."/>
            <person name="Ferris P."/>
            <person name="Lindquist E."/>
            <person name="Shapiro H."/>
            <person name="Lucas S.M."/>
            <person name="Grimwood J."/>
            <person name="Schmutz J."/>
            <person name="Cardol P."/>
            <person name="Cerutti H."/>
            <person name="Chanfreau G."/>
            <person name="Chen C.L."/>
            <person name="Cognat V."/>
            <person name="Croft M.T."/>
            <person name="Dent R."/>
            <person name="Dutcher S."/>
            <person name="Fernandez E."/>
            <person name="Fukuzawa H."/>
            <person name="Gonzalez-Ballester D."/>
            <person name="Gonzalez-Halphen D."/>
            <person name="Hallmann A."/>
            <person name="Hanikenne M."/>
            <person name="Hippler M."/>
            <person name="Inwood W."/>
            <person name="Jabbari K."/>
            <person name="Kalanon M."/>
            <person name="Kuras R."/>
            <person name="Lefebvre P.A."/>
            <person name="Lemaire S.D."/>
            <person name="Lobanov A.V."/>
            <person name="Lohr M."/>
            <person name="Manuell A."/>
            <person name="Meier I."/>
            <person name="Mets L."/>
            <person name="Mittag M."/>
            <person name="Mittelmeier T."/>
            <person name="Moroney J.V."/>
            <person name="Moseley J."/>
            <person name="Napoli C."/>
            <person name="Nedelcu A.M."/>
            <person name="Niyogi K."/>
            <person name="Novoselov S.V."/>
            <person name="Paulsen I.T."/>
            <person name="Pazour G."/>
            <person name="Purton S."/>
            <person name="Ral J.P."/>
            <person name="Riano-Pachon D.M."/>
            <person name="Riekhof W."/>
            <person name="Rymarquis L."/>
            <person name="Schroda M."/>
            <person name="Stern D."/>
            <person name="Umen J."/>
            <person name="Willows R."/>
            <person name="Wilson N."/>
            <person name="Zimmer S.L."/>
            <person name="Allmer J."/>
            <person name="Balk J."/>
            <person name="Bisova K."/>
            <person name="Chen C.J."/>
            <person name="Elias M."/>
            <person name="Gendler K."/>
            <person name="Hauser C."/>
            <person name="Lamb M.R."/>
            <person name="Ledford H."/>
            <person name="Long J.C."/>
            <person name="Minagawa J."/>
            <person name="Page M.D."/>
            <person name="Pan J."/>
            <person name="Pootakham W."/>
            <person name="Roje S."/>
            <person name="Rose A."/>
            <person name="Stahlberg E."/>
            <person name="Terauchi A.M."/>
            <person name="Yang P."/>
            <person name="Ball S."/>
            <person name="Bowler C."/>
            <person name="Dieckmann C.L."/>
            <person name="Gladyshev V.N."/>
            <person name="Green P."/>
            <person name="Jorgensen R."/>
            <person name="Mayfield S."/>
            <person name="Mueller-Roeber B."/>
            <person name="Rajamani S."/>
            <person name="Sayre R.T."/>
            <person name="Brokstein P."/>
            <person name="Dubchak I."/>
            <person name="Goodstein D."/>
            <person name="Hornick L."/>
            <person name="Huang Y.W."/>
            <person name="Jhaveri J."/>
            <person name="Luo Y."/>
            <person name="Martinez D."/>
            <person name="Ngau W.C."/>
            <person name="Otillar B."/>
            <person name="Poliakov A."/>
            <person name="Porter A."/>
            <person name="Szajkowski L."/>
            <person name="Werner G."/>
            <person name="Zhou K."/>
            <person name="Grigoriev I.V."/>
            <person name="Rokhsar D.S."/>
            <person name="Grossman A.R."/>
        </authorList>
    </citation>
    <scope>NUCLEOTIDE SEQUENCE [LARGE SCALE GENOMIC DNA]</scope>
    <source>
        <strain evidence="2">CC-503</strain>
    </source>
</reference>
<name>A0A2K3CNZ3_CHLRE</name>
<gene>
    <name evidence="1" type="ORF">CHLRE_17g701809v5</name>
</gene>
<dbReference type="KEGG" id="cre:CHLRE_17g701809v5"/>
<dbReference type="Proteomes" id="UP000006906">
    <property type="component" value="Chromosome 17"/>
</dbReference>
<accession>A0A2K3CNZ3</accession>
<evidence type="ECO:0008006" key="3">
    <source>
        <dbReference type="Google" id="ProtNLM"/>
    </source>
</evidence>
<dbReference type="GeneID" id="5717287"/>
<evidence type="ECO:0000313" key="2">
    <source>
        <dbReference type="Proteomes" id="UP000006906"/>
    </source>
</evidence>
<dbReference type="RefSeq" id="XP_042914387.1">
    <property type="nucleotide sequence ID" value="XM_043071928.1"/>
</dbReference>
<sequence>MATIKFYQLLCAQNARYPPNVLPAGAVMSAQGPGFTRELLFRTDVLEVRKVVSPWAVFAAWSGVDFKKLKKLYRATAKRQGLVHIASKDALTLRGDVYTVDLIPVGLPSRNAWPTAEDEARLLLHGLLHGLAAIHEAGFVHRDLRWDNFACSPASPRRWFLLDLETCAPADQSPPPTFEPAGWQSGTTLVHGLYTRASDLYQLWVAVQPRCEQVVVSAEGRAFLEAIATPPAQQTRSAAELLAHEWLRCDGAGLCRAAGAQTGER</sequence>
<dbReference type="InterPro" id="IPR011009">
    <property type="entry name" value="Kinase-like_dom_sf"/>
</dbReference>
<dbReference type="InParanoid" id="A0A2K3CNZ3"/>
<evidence type="ECO:0000313" key="1">
    <source>
        <dbReference type="EMBL" id="PNW70007.1"/>
    </source>
</evidence>
<dbReference type="Gene3D" id="1.10.510.10">
    <property type="entry name" value="Transferase(Phosphotransferase) domain 1"/>
    <property type="match status" value="1"/>
</dbReference>
<dbReference type="SUPFAM" id="SSF56112">
    <property type="entry name" value="Protein kinase-like (PK-like)"/>
    <property type="match status" value="1"/>
</dbReference>